<dbReference type="PANTHER" id="PTHR22838:SF0">
    <property type="entry name" value="WD REPEAT-CONTAINING PROTEIN 26"/>
    <property type="match status" value="1"/>
</dbReference>
<dbReference type="PROSITE" id="PS00653">
    <property type="entry name" value="GLYCOSYL_HYDROL_F1_2"/>
    <property type="match status" value="1"/>
</dbReference>
<keyword evidence="6" id="KW-0378">Hydrolase</keyword>
<dbReference type="Proteomes" id="UP000799750">
    <property type="component" value="Unassembled WGS sequence"/>
</dbReference>
<keyword evidence="7" id="KW-1185">Reference proteome</keyword>
<dbReference type="InterPro" id="IPR036322">
    <property type="entry name" value="WD40_repeat_dom_sf"/>
</dbReference>
<organism evidence="6 7">
    <name type="scientific">Lophium mytilinum</name>
    <dbReference type="NCBI Taxonomy" id="390894"/>
    <lineage>
        <taxon>Eukaryota</taxon>
        <taxon>Fungi</taxon>
        <taxon>Dikarya</taxon>
        <taxon>Ascomycota</taxon>
        <taxon>Pezizomycotina</taxon>
        <taxon>Dothideomycetes</taxon>
        <taxon>Pleosporomycetidae</taxon>
        <taxon>Mytilinidiales</taxon>
        <taxon>Mytilinidiaceae</taxon>
        <taxon>Lophium</taxon>
    </lineage>
</organism>
<dbReference type="SUPFAM" id="SSF51445">
    <property type="entry name" value="(Trans)glycosidases"/>
    <property type="match status" value="1"/>
</dbReference>
<dbReference type="CDD" id="cd00200">
    <property type="entry name" value="WD40"/>
    <property type="match status" value="1"/>
</dbReference>
<dbReference type="PROSITE" id="PS50082">
    <property type="entry name" value="WD_REPEATS_2"/>
    <property type="match status" value="3"/>
</dbReference>
<dbReference type="InterPro" id="IPR033132">
    <property type="entry name" value="GH_1_N_CS"/>
</dbReference>
<dbReference type="GO" id="GO:0043161">
    <property type="term" value="P:proteasome-mediated ubiquitin-dependent protein catabolic process"/>
    <property type="evidence" value="ECO:0007669"/>
    <property type="project" value="TreeGrafter"/>
</dbReference>
<feature type="repeat" description="WD" evidence="3">
    <location>
        <begin position="1359"/>
        <end position="1385"/>
    </location>
</feature>
<feature type="compositionally biased region" description="Low complexity" evidence="4">
    <location>
        <begin position="739"/>
        <end position="748"/>
    </location>
</feature>
<proteinExistence type="predicted"/>
<protein>
    <submittedName>
        <fullName evidence="6">Glycoside hydrolase</fullName>
    </submittedName>
</protein>
<dbReference type="EMBL" id="MU004187">
    <property type="protein sequence ID" value="KAF2497283.1"/>
    <property type="molecule type" value="Genomic_DNA"/>
</dbReference>
<dbReference type="Gene3D" id="3.20.20.80">
    <property type="entry name" value="Glycosidases"/>
    <property type="match status" value="1"/>
</dbReference>
<dbReference type="PANTHER" id="PTHR22838">
    <property type="entry name" value="WD REPEAT PROTEIN 26-RELATED"/>
    <property type="match status" value="1"/>
</dbReference>
<feature type="compositionally biased region" description="Polar residues" evidence="4">
    <location>
        <begin position="817"/>
        <end position="840"/>
    </location>
</feature>
<accession>A0A6A6R0A3</accession>
<dbReference type="Pfam" id="PF00400">
    <property type="entry name" value="WD40"/>
    <property type="match status" value="4"/>
</dbReference>
<dbReference type="InterPro" id="IPR051350">
    <property type="entry name" value="WD_repeat-ST_regulator"/>
</dbReference>
<dbReference type="InterPro" id="IPR015943">
    <property type="entry name" value="WD40/YVTN_repeat-like_dom_sf"/>
</dbReference>
<sequence>MALLGFCAQHGLLFYTVQMALASLSLAASHNNAGVLNFGIASGYSSKVYNASAAPTATSVNRDFSDQALAFLWDQVGPVATGPVTTTISPTPEPSVYPTPGVMHPLVASSDKSLDGVKLPKNFKWGIASSAYQIEGAAKDEGKGPSIWDLLAHRVPNQVADNTTADVVAEHYYLYKQDFARLKSFGVTGFSPSISWPRIFPFGKGPVNEAGVNHYDDVIDELVKNGISPAVTLFHWDTPLALFNEYGAWTNPHIVDDFFNYAKFIISRYDKYVDTWYTINEPQYCNWQYSYYPAGKYYPAYNGVTGGLKARFLCGHYTLLAHAKVAKWYHEEFKGKGRITFKNSGNYYEANSTSKADEVARQRNFDFAVGWFGGPWTDGDYPKSLKDTLGDLLPTFSSKEKALIKGSCDFYAIDGYSSFYAFEVEGGVEACASNSSSPAYPECAGSASTDPDGFPIGPAADAALSWLYDTPTGIRRFLKYLTTELFPTIPDIVITEFGFAEPFESQLTNLNQILWDLRRADYYQNYLDNILASIVYDKVNVTGAWAWAIFDNFEWGSGTSVRFGLQYVNYTDLTRTPKASMFQLLNWFKEHTESSNSTMRLIPSNRPRAHRRPNIPPKAHLNRRDPHVQLHRAPGPTNAAALTQGCQRGTPLTSTHVRSFAEDPLQHFVLADETPPNLPTPFTSDHPSISTSRTSTSHRISAQPALQHNTSIPSASGVPGTHRTTPAIPTPAPKRRRSLSSSSENSDSADGTANRGRPSNHESKRRRRADGTMRLDSETTKPSQSPSQTYSNGSTRSPGSRVSLGKIANGNPHIKSESNGSAASYTNGNAVSNGRPSQLAPSFYGHDRGELTRILIQSLTDLGYHGAAGALSQESGFEVEGPTVAAFRSAVLQGDWAEAEALLFGTHSYDSGGGVGLRGAGGGATFGGKSHGKAPRDSSWSPSRQTGGLTLAEGANENEMKFWMRQQKYLELLETRDLGSALMVLRQELTPLHQDEGRLHALSSLMMCQSADDLKYQAQWDGAGGESRSVLLSELSKSISPSVMIPEHRLAILLDQLKTSWISDCLYHNTATPPSLYVDHTCERDDLPLKTVLELRHHTDEVWFLRFSHDGTKLATTSKDATVIIYETTTYKVLHRLTAHESGVCYVAWSPDDTKLITCAQAQDNTARIWDTKNGRLLTTITEFSYPVTSAAWAPNGESFVVGSQDTAHGLCLWNVQGEKLFEWTEGSLRVHDLAVSPDGQRLVVLLEHRILVYDFVTREKLCEWALDDVKLTSVNISQDSRHMLISMNDNKIRLMDIDTGDVRQTFTGQTQTIYIIRSSFGGANENFVVSGSEDSRVYIWRTNGHLVEKLDAHPGGCVNAVAWHPTDPRVFASAGDDKKVRIWKPSPSSSNGYGR</sequence>
<name>A0A6A6R0A3_9PEZI</name>
<gene>
    <name evidence="6" type="ORF">BU16DRAFT_617289</name>
</gene>
<dbReference type="Pfam" id="PF00232">
    <property type="entry name" value="Glyco_hydro_1"/>
    <property type="match status" value="1"/>
</dbReference>
<feature type="region of interest" description="Disordered" evidence="4">
    <location>
        <begin position="671"/>
        <end position="844"/>
    </location>
</feature>
<dbReference type="OrthoDB" id="65569at2759"/>
<feature type="compositionally biased region" description="Basic and acidic residues" evidence="4">
    <location>
        <begin position="769"/>
        <end position="779"/>
    </location>
</feature>
<dbReference type="GO" id="GO:0005975">
    <property type="term" value="P:carbohydrate metabolic process"/>
    <property type="evidence" value="ECO:0007669"/>
    <property type="project" value="InterPro"/>
</dbReference>
<dbReference type="Gene3D" id="2.130.10.10">
    <property type="entry name" value="YVTN repeat-like/Quinoprotein amine dehydrogenase"/>
    <property type="match status" value="1"/>
</dbReference>
<feature type="compositionally biased region" description="Low complexity" evidence="4">
    <location>
        <begin position="688"/>
        <end position="701"/>
    </location>
</feature>
<dbReference type="InterPro" id="IPR001680">
    <property type="entry name" value="WD40_rpt"/>
</dbReference>
<evidence type="ECO:0000256" key="3">
    <source>
        <dbReference type="PROSITE-ProRule" id="PRU00221"/>
    </source>
</evidence>
<feature type="repeat" description="WD" evidence="3">
    <location>
        <begin position="1137"/>
        <end position="1180"/>
    </location>
</feature>
<evidence type="ECO:0000256" key="5">
    <source>
        <dbReference type="SAM" id="SignalP"/>
    </source>
</evidence>
<dbReference type="Pfam" id="PF23627">
    <property type="entry name" value="LisH_WDR26"/>
    <property type="match status" value="1"/>
</dbReference>
<dbReference type="GO" id="GO:0034657">
    <property type="term" value="C:GID complex"/>
    <property type="evidence" value="ECO:0007669"/>
    <property type="project" value="TreeGrafter"/>
</dbReference>
<keyword evidence="1 3" id="KW-0853">WD repeat</keyword>
<dbReference type="SUPFAM" id="SSF50978">
    <property type="entry name" value="WD40 repeat-like"/>
    <property type="match status" value="1"/>
</dbReference>
<evidence type="ECO:0000256" key="1">
    <source>
        <dbReference type="ARBA" id="ARBA00022574"/>
    </source>
</evidence>
<evidence type="ECO:0000313" key="7">
    <source>
        <dbReference type="Proteomes" id="UP000799750"/>
    </source>
</evidence>
<feature type="repeat" description="WD" evidence="3">
    <location>
        <begin position="1095"/>
        <end position="1136"/>
    </location>
</feature>
<feature type="region of interest" description="Disordered" evidence="4">
    <location>
        <begin position="926"/>
        <end position="949"/>
    </location>
</feature>
<reference evidence="6" key="1">
    <citation type="journal article" date="2020" name="Stud. Mycol.">
        <title>101 Dothideomycetes genomes: a test case for predicting lifestyles and emergence of pathogens.</title>
        <authorList>
            <person name="Haridas S."/>
            <person name="Albert R."/>
            <person name="Binder M."/>
            <person name="Bloem J."/>
            <person name="Labutti K."/>
            <person name="Salamov A."/>
            <person name="Andreopoulos B."/>
            <person name="Baker S."/>
            <person name="Barry K."/>
            <person name="Bills G."/>
            <person name="Bluhm B."/>
            <person name="Cannon C."/>
            <person name="Castanera R."/>
            <person name="Culley D."/>
            <person name="Daum C."/>
            <person name="Ezra D."/>
            <person name="Gonzalez J."/>
            <person name="Henrissat B."/>
            <person name="Kuo A."/>
            <person name="Liang C."/>
            <person name="Lipzen A."/>
            <person name="Lutzoni F."/>
            <person name="Magnuson J."/>
            <person name="Mondo S."/>
            <person name="Nolan M."/>
            <person name="Ohm R."/>
            <person name="Pangilinan J."/>
            <person name="Park H.-J."/>
            <person name="Ramirez L."/>
            <person name="Alfaro M."/>
            <person name="Sun H."/>
            <person name="Tritt A."/>
            <person name="Yoshinaga Y."/>
            <person name="Zwiers L.-H."/>
            <person name="Turgeon B."/>
            <person name="Goodwin S."/>
            <person name="Spatafora J."/>
            <person name="Crous P."/>
            <person name="Grigoriev I."/>
        </authorList>
    </citation>
    <scope>NUCLEOTIDE SEQUENCE</scope>
    <source>
        <strain evidence="6">CBS 269.34</strain>
    </source>
</reference>
<dbReference type="GO" id="GO:0004553">
    <property type="term" value="F:hydrolase activity, hydrolyzing O-glycosyl compounds"/>
    <property type="evidence" value="ECO:0007669"/>
    <property type="project" value="InterPro"/>
</dbReference>
<feature type="chain" id="PRO_5025478087" evidence="5">
    <location>
        <begin position="28"/>
        <end position="1396"/>
    </location>
</feature>
<dbReference type="PRINTS" id="PR00131">
    <property type="entry name" value="GLHYDRLASE1"/>
</dbReference>
<dbReference type="InterPro" id="IPR017853">
    <property type="entry name" value="GH"/>
</dbReference>
<feature type="compositionally biased region" description="Polar residues" evidence="4">
    <location>
        <begin position="704"/>
        <end position="714"/>
    </location>
</feature>
<keyword evidence="5" id="KW-0732">Signal</keyword>
<evidence type="ECO:0000256" key="2">
    <source>
        <dbReference type="ARBA" id="ARBA00022737"/>
    </source>
</evidence>
<feature type="signal peptide" evidence="5">
    <location>
        <begin position="1"/>
        <end position="27"/>
    </location>
</feature>
<dbReference type="SMART" id="SM00320">
    <property type="entry name" value="WD40"/>
    <property type="match status" value="7"/>
</dbReference>
<evidence type="ECO:0000256" key="4">
    <source>
        <dbReference type="SAM" id="MobiDB-lite"/>
    </source>
</evidence>
<keyword evidence="2" id="KW-0677">Repeat</keyword>
<feature type="region of interest" description="Disordered" evidence="4">
    <location>
        <begin position="598"/>
        <end position="622"/>
    </location>
</feature>
<feature type="compositionally biased region" description="Polar residues" evidence="4">
    <location>
        <begin position="780"/>
        <end position="800"/>
    </location>
</feature>
<dbReference type="InterPro" id="IPR001360">
    <property type="entry name" value="Glyco_hydro_1"/>
</dbReference>
<evidence type="ECO:0000313" key="6">
    <source>
        <dbReference type="EMBL" id="KAF2497283.1"/>
    </source>
</evidence>
<feature type="compositionally biased region" description="Polar residues" evidence="4">
    <location>
        <begin position="938"/>
        <end position="948"/>
    </location>
</feature>